<dbReference type="OrthoDB" id="10250320at2759"/>
<dbReference type="EMBL" id="MPUH01000513">
    <property type="protein sequence ID" value="OMJ78621.1"/>
    <property type="molecule type" value="Genomic_DNA"/>
</dbReference>
<dbReference type="CDD" id="cd20540">
    <property type="entry name" value="CYCLIN_CCNY_like"/>
    <property type="match status" value="1"/>
</dbReference>
<comment type="caution">
    <text evidence="3">The sequence shown here is derived from an EMBL/GenBank/DDBJ whole genome shotgun (WGS) entry which is preliminary data.</text>
</comment>
<gene>
    <name evidence="3" type="ORF">SteCoe_21546</name>
</gene>
<accession>A0A1R2BPD7</accession>
<evidence type="ECO:0000259" key="2">
    <source>
        <dbReference type="Pfam" id="PF00134"/>
    </source>
</evidence>
<dbReference type="InterPro" id="IPR006671">
    <property type="entry name" value="Cyclin_N"/>
</dbReference>
<keyword evidence="4" id="KW-1185">Reference proteome</keyword>
<organism evidence="3 4">
    <name type="scientific">Stentor coeruleus</name>
    <dbReference type="NCBI Taxonomy" id="5963"/>
    <lineage>
        <taxon>Eukaryota</taxon>
        <taxon>Sar</taxon>
        <taxon>Alveolata</taxon>
        <taxon>Ciliophora</taxon>
        <taxon>Postciliodesmatophora</taxon>
        <taxon>Heterotrichea</taxon>
        <taxon>Heterotrichida</taxon>
        <taxon>Stentoridae</taxon>
        <taxon>Stentor</taxon>
    </lineage>
</organism>
<dbReference type="PANTHER" id="PTHR14248">
    <property type="entry name" value="CYCLIN Y, ISOFORM A"/>
    <property type="match status" value="1"/>
</dbReference>
<evidence type="ECO:0000313" key="3">
    <source>
        <dbReference type="EMBL" id="OMJ78621.1"/>
    </source>
</evidence>
<feature type="region of interest" description="Disordered" evidence="1">
    <location>
        <begin position="1"/>
        <end position="27"/>
    </location>
</feature>
<evidence type="ECO:0000313" key="4">
    <source>
        <dbReference type="Proteomes" id="UP000187209"/>
    </source>
</evidence>
<dbReference type="Gene3D" id="1.10.472.10">
    <property type="entry name" value="Cyclin-like"/>
    <property type="match status" value="1"/>
</dbReference>
<dbReference type="Pfam" id="PF00134">
    <property type="entry name" value="Cyclin_N"/>
    <property type="match status" value="1"/>
</dbReference>
<dbReference type="SUPFAM" id="SSF47954">
    <property type="entry name" value="Cyclin-like"/>
    <property type="match status" value="1"/>
</dbReference>
<dbReference type="InterPro" id="IPR036915">
    <property type="entry name" value="Cyclin-like_sf"/>
</dbReference>
<feature type="compositionally biased region" description="Basic and acidic residues" evidence="1">
    <location>
        <begin position="7"/>
        <end position="16"/>
    </location>
</feature>
<name>A0A1R2BPD7_9CILI</name>
<sequence length="256" mass="29906">MNDSEEDRYNLPDRRSQTASSAAPSSSIYNPNVRSILQSVSTIIHSQMLEDSSLGREIQSTSDLFYFSEEKYIREHPEMFDEQRRALLRKTPSVDDIFEFMRALYECAQFSPECCIICLVYINRLIAFTGLPLSPTNWRPIILCSFLIGQKVWDDRYLSNADFAYIYPFFSTEEINRLEKKFLELINYSVTVKATLYAKYYFELRGLYNEANNFPIEPIHNEKAKELEGRSQWISKLEKERSLSRTTAPSSERSVI</sequence>
<evidence type="ECO:0000256" key="1">
    <source>
        <dbReference type="SAM" id="MobiDB-lite"/>
    </source>
</evidence>
<reference evidence="3 4" key="1">
    <citation type="submission" date="2016-11" db="EMBL/GenBank/DDBJ databases">
        <title>The macronuclear genome of Stentor coeruleus: a giant cell with tiny introns.</title>
        <authorList>
            <person name="Slabodnick M."/>
            <person name="Ruby J.G."/>
            <person name="Reiff S.B."/>
            <person name="Swart E.C."/>
            <person name="Gosai S."/>
            <person name="Prabakaran S."/>
            <person name="Witkowska E."/>
            <person name="Larue G.E."/>
            <person name="Fisher S."/>
            <person name="Freeman R.M."/>
            <person name="Gunawardena J."/>
            <person name="Chu W."/>
            <person name="Stover N.A."/>
            <person name="Gregory B.D."/>
            <person name="Nowacki M."/>
            <person name="Derisi J."/>
            <person name="Roy S.W."/>
            <person name="Marshall W.F."/>
            <person name="Sood P."/>
        </authorList>
    </citation>
    <scope>NUCLEOTIDE SEQUENCE [LARGE SCALE GENOMIC DNA]</scope>
    <source>
        <strain evidence="3">WM001</strain>
    </source>
</reference>
<proteinExistence type="predicted"/>
<protein>
    <recommendedName>
        <fullName evidence="2">Cyclin N-terminal domain-containing protein</fullName>
    </recommendedName>
</protein>
<dbReference type="AlphaFoldDB" id="A0A1R2BPD7"/>
<feature type="domain" description="Cyclin N-terminal" evidence="2">
    <location>
        <begin position="69"/>
        <end position="190"/>
    </location>
</feature>
<dbReference type="Proteomes" id="UP000187209">
    <property type="component" value="Unassembled WGS sequence"/>
</dbReference>